<keyword evidence="1 2" id="KW-0732">Signal</keyword>
<evidence type="ECO:0000256" key="2">
    <source>
        <dbReference type="SAM" id="SignalP"/>
    </source>
</evidence>
<gene>
    <name evidence="4" type="ordered locus">Acid_6911</name>
</gene>
<proteinExistence type="predicted"/>
<name>Q01R96_SOLUE</name>
<feature type="signal peptide" evidence="2">
    <location>
        <begin position="1"/>
        <end position="21"/>
    </location>
</feature>
<dbReference type="PANTHER" id="PTHR35936:SF17">
    <property type="entry name" value="ARGININE-BINDING EXTRACELLULAR PROTEIN ARTP"/>
    <property type="match status" value="1"/>
</dbReference>
<dbReference type="InterPro" id="IPR022448">
    <property type="entry name" value="Quinoprotein_dehydrogenase"/>
</dbReference>
<evidence type="ECO:0000256" key="1">
    <source>
        <dbReference type="ARBA" id="ARBA00022729"/>
    </source>
</evidence>
<dbReference type="AlphaFoldDB" id="Q01R96"/>
<accession>Q01R96</accession>
<dbReference type="NCBIfam" id="TIGR03871">
    <property type="entry name" value="ABC_peri_MoxJ_2"/>
    <property type="match status" value="1"/>
</dbReference>
<evidence type="ECO:0000259" key="3">
    <source>
        <dbReference type="SMART" id="SM00062"/>
    </source>
</evidence>
<protein>
    <submittedName>
        <fullName evidence="4">Extracellular solute-binding protein, family 3</fullName>
    </submittedName>
</protein>
<reference evidence="4" key="1">
    <citation type="submission" date="2006-10" db="EMBL/GenBank/DDBJ databases">
        <title>Complete sequence of Solibacter usitatus Ellin6076.</title>
        <authorList>
            <consortium name="US DOE Joint Genome Institute"/>
            <person name="Copeland A."/>
            <person name="Lucas S."/>
            <person name="Lapidus A."/>
            <person name="Barry K."/>
            <person name="Detter J.C."/>
            <person name="Glavina del Rio T."/>
            <person name="Hammon N."/>
            <person name="Israni S."/>
            <person name="Dalin E."/>
            <person name="Tice H."/>
            <person name="Pitluck S."/>
            <person name="Thompson L.S."/>
            <person name="Brettin T."/>
            <person name="Bruce D."/>
            <person name="Han C."/>
            <person name="Tapia R."/>
            <person name="Gilna P."/>
            <person name="Schmutz J."/>
            <person name="Larimer F."/>
            <person name="Land M."/>
            <person name="Hauser L."/>
            <person name="Kyrpides N."/>
            <person name="Mikhailova N."/>
            <person name="Janssen P.H."/>
            <person name="Kuske C.R."/>
            <person name="Richardson P."/>
        </authorList>
    </citation>
    <scope>NUCLEOTIDE SEQUENCE</scope>
    <source>
        <strain evidence="4">Ellin6076</strain>
    </source>
</reference>
<feature type="chain" id="PRO_5004162353" evidence="2">
    <location>
        <begin position="22"/>
        <end position="280"/>
    </location>
</feature>
<dbReference type="PANTHER" id="PTHR35936">
    <property type="entry name" value="MEMBRANE-BOUND LYTIC MUREIN TRANSGLYCOSYLASE F"/>
    <property type="match status" value="1"/>
</dbReference>
<sequence precursor="true">MFSHSLSVMFVWLALVGRCSAADAQLLRVCADPNNLPFSNQRGEGLENKLAQILSDDLSAELKYVWFSERKNFVKNSLNAGLCDVVLGVPVDLDDALVTRPYYRSTYVMVTRTARSLQIESLYDPQLKDLRIGLHVVEDDYAPPGHLLAAQGLSRNIVGYSLFGTYGAPNPPARLIDAVSKGDVDVAIVWGPFAGYFAKKDSTPLSIKPVSPIRFQMIPFTYSIGVAVRKGNDALRSAIQAVLDQECPKLQKLVTEYGVPSPREDAVSCATSPSAAAFLH</sequence>
<dbReference type="InParanoid" id="Q01R96"/>
<dbReference type="Gene3D" id="3.40.190.10">
    <property type="entry name" value="Periplasmic binding protein-like II"/>
    <property type="match status" value="2"/>
</dbReference>
<feature type="domain" description="Solute-binding protein family 3/N-terminal" evidence="3">
    <location>
        <begin position="26"/>
        <end position="261"/>
    </location>
</feature>
<evidence type="ECO:0000313" key="4">
    <source>
        <dbReference type="EMBL" id="ABJ87824.1"/>
    </source>
</evidence>
<dbReference type="SMART" id="SM00062">
    <property type="entry name" value="PBPb"/>
    <property type="match status" value="1"/>
</dbReference>
<dbReference type="InterPro" id="IPR001638">
    <property type="entry name" value="Solute-binding_3/MltF_N"/>
</dbReference>
<dbReference type="HOGENOM" id="CLU_056715_0_0_0"/>
<organism evidence="4">
    <name type="scientific">Solibacter usitatus (strain Ellin6076)</name>
    <dbReference type="NCBI Taxonomy" id="234267"/>
    <lineage>
        <taxon>Bacteria</taxon>
        <taxon>Pseudomonadati</taxon>
        <taxon>Acidobacteriota</taxon>
        <taxon>Terriglobia</taxon>
        <taxon>Bryobacterales</taxon>
        <taxon>Solibacteraceae</taxon>
        <taxon>Candidatus Solibacter</taxon>
    </lineage>
</organism>
<dbReference type="SUPFAM" id="SSF53850">
    <property type="entry name" value="Periplasmic binding protein-like II"/>
    <property type="match status" value="1"/>
</dbReference>
<dbReference type="eggNOG" id="COG0834">
    <property type="taxonomic scope" value="Bacteria"/>
</dbReference>
<dbReference type="STRING" id="234267.Acid_6911"/>
<dbReference type="EMBL" id="CP000473">
    <property type="protein sequence ID" value="ABJ87824.1"/>
    <property type="molecule type" value="Genomic_DNA"/>
</dbReference>
<dbReference type="KEGG" id="sus:Acid_6911"/>